<dbReference type="Proteomes" id="UP000318420">
    <property type="component" value="Segment"/>
</dbReference>
<accession>A0A514A1R4</accession>
<reference evidence="2 3" key="1">
    <citation type="submission" date="2019-04" db="EMBL/GenBank/DDBJ databases">
        <title>Novel bacteriophages capable of disrupting biofilms from clinical strains of Aeromonas hydrophila with intrinsic antibiotic resistance.</title>
        <authorList>
            <person name="Kabwe M."/>
            <person name="Brown T.L."/>
            <person name="Speirs L."/>
            <person name="Ku H."/>
            <person name="Leach M."/>
            <person name="Chan H.T."/>
            <person name="Petrovski S."/>
            <person name="Lock P."/>
            <person name="Tucci J."/>
        </authorList>
    </citation>
    <scope>NUCLEOTIDE SEQUENCE [LARGE SCALE GENOMIC DNA]</scope>
</reference>
<keyword evidence="1" id="KW-1133">Transmembrane helix</keyword>
<evidence type="ECO:0000313" key="3">
    <source>
        <dbReference type="Proteomes" id="UP000318420"/>
    </source>
</evidence>
<name>A0A514A1R4_9CAUD</name>
<feature type="transmembrane region" description="Helical" evidence="1">
    <location>
        <begin position="91"/>
        <end position="109"/>
    </location>
</feature>
<organism evidence="2 3">
    <name type="scientific">Aeromonas phage LAh10</name>
    <dbReference type="NCBI Taxonomy" id="2591025"/>
    <lineage>
        <taxon>Viruses</taxon>
        <taxon>Duplodnaviria</taxon>
        <taxon>Heunggongvirae</taxon>
        <taxon>Uroviricota</taxon>
        <taxon>Caudoviricetes</taxon>
        <taxon>Chimalliviridae</taxon>
        <taxon>Ludhianavirus</taxon>
        <taxon>Ludhianavirus LAh10</taxon>
    </lineage>
</organism>
<keyword evidence="1" id="KW-0812">Transmembrane</keyword>
<evidence type="ECO:0000256" key="1">
    <source>
        <dbReference type="SAM" id="Phobius"/>
    </source>
</evidence>
<sequence>MQKKTFLSIIGLLLVISMFFTNKYAGDQEIKTTLIGCEQTEDPLSGQPANFCEWKGHGYFNRAEVSDIEYQYNIKRVGSQDVVVIENPKAWVFYINVMMVIVMGIYLMGRQQEEEDVSHYPD</sequence>
<proteinExistence type="predicted"/>
<protein>
    <submittedName>
        <fullName evidence="2">Uncharacterized protein</fullName>
    </submittedName>
</protein>
<keyword evidence="3" id="KW-1185">Reference proteome</keyword>
<dbReference type="EMBL" id="MK838116">
    <property type="protein sequence ID" value="QDH47213.1"/>
    <property type="molecule type" value="Genomic_DNA"/>
</dbReference>
<evidence type="ECO:0000313" key="2">
    <source>
        <dbReference type="EMBL" id="QDH47213.1"/>
    </source>
</evidence>
<keyword evidence="1" id="KW-0472">Membrane</keyword>
<gene>
    <name evidence="2" type="ORF">LAh10_189</name>
</gene>